<keyword evidence="1" id="KW-0808">Transferase</keyword>
<gene>
    <name evidence="3" type="ORF">SR882_05585</name>
</gene>
<accession>A0ABZ0Z1S9</accession>
<evidence type="ECO:0000313" key="4">
    <source>
        <dbReference type="Proteomes" id="UP001327459"/>
    </source>
</evidence>
<dbReference type="EMBL" id="CP140153">
    <property type="protein sequence ID" value="WQH17377.1"/>
    <property type="molecule type" value="Genomic_DNA"/>
</dbReference>
<evidence type="ECO:0000259" key="2">
    <source>
        <dbReference type="Pfam" id="PF13439"/>
    </source>
</evidence>
<dbReference type="PANTHER" id="PTHR46401">
    <property type="entry name" value="GLYCOSYLTRANSFERASE WBBK-RELATED"/>
    <property type="match status" value="1"/>
</dbReference>
<reference evidence="3 4" key="1">
    <citation type="submission" date="2023-11" db="EMBL/GenBank/DDBJ databases">
        <title>MicrobeMod: A computational toolkit for identifying prokaryotic methylation and restriction-modification with nanopore sequencing.</title>
        <authorList>
            <person name="Crits-Christoph A."/>
            <person name="Kang S.C."/>
            <person name="Lee H."/>
            <person name="Ostrov N."/>
        </authorList>
    </citation>
    <scope>NUCLEOTIDE SEQUENCE [LARGE SCALE GENOMIC DNA]</scope>
    <source>
        <strain evidence="3 4">ATCC 49870</strain>
    </source>
</reference>
<organism evidence="3 4">
    <name type="scientific">Guyparkeria halophila</name>
    <dbReference type="NCBI Taxonomy" id="47960"/>
    <lineage>
        <taxon>Bacteria</taxon>
        <taxon>Pseudomonadati</taxon>
        <taxon>Pseudomonadota</taxon>
        <taxon>Gammaproteobacteria</taxon>
        <taxon>Chromatiales</taxon>
        <taxon>Thioalkalibacteraceae</taxon>
        <taxon>Guyparkeria</taxon>
    </lineage>
</organism>
<dbReference type="Gene3D" id="3.40.50.2000">
    <property type="entry name" value="Glycogen Phosphorylase B"/>
    <property type="match status" value="2"/>
</dbReference>
<dbReference type="Pfam" id="PF13439">
    <property type="entry name" value="Glyco_transf_4"/>
    <property type="match status" value="1"/>
</dbReference>
<dbReference type="CDD" id="cd03794">
    <property type="entry name" value="GT4_WbuB-like"/>
    <property type="match status" value="1"/>
</dbReference>
<dbReference type="InterPro" id="IPR028098">
    <property type="entry name" value="Glyco_trans_4-like_N"/>
</dbReference>
<dbReference type="RefSeq" id="WP_322522346.1">
    <property type="nucleotide sequence ID" value="NZ_CP140153.1"/>
</dbReference>
<dbReference type="Pfam" id="PF13692">
    <property type="entry name" value="Glyco_trans_1_4"/>
    <property type="match status" value="1"/>
</dbReference>
<dbReference type="PANTHER" id="PTHR46401:SF2">
    <property type="entry name" value="GLYCOSYLTRANSFERASE WBBK-RELATED"/>
    <property type="match status" value="1"/>
</dbReference>
<feature type="domain" description="Glycosyltransferase subfamily 4-like N-terminal" evidence="2">
    <location>
        <begin position="21"/>
        <end position="158"/>
    </location>
</feature>
<name>A0ABZ0Z1S9_9GAMM</name>
<sequence length="372" mass="41307">MIIHFSTVHARTDTRIRVKQVASLAGAFDERVALYVQDGKGNERDEAHGIEVMDTGLPSGGRLARMTKGAWRMYRAVRRARPSVAHFHDPELIPVGLALKFSGIKVVYDVHEDVPRQILGKHWISPWLRRPVAGLVEGVEWVAARVFDGVVTATPTISARFPSKKTVTVQNFPILGELVLPESTPFSERPLHVVYVGGITAARGAVEMVDALERVTNDQVRLQLGGTFTPVGRENEVSALPGWSRVVAHGWVDRITVAELLGNVRAGLVLFHPAPNHMDAQPNKMFEYMAAALPVIASDFPLWRKIIDGARCGLLVDPLDPQAIAEAIDWILMHPEEAEAMGRRGRKAVESTYNWERESETLINFYKQLLAK</sequence>
<evidence type="ECO:0000256" key="1">
    <source>
        <dbReference type="ARBA" id="ARBA00022679"/>
    </source>
</evidence>
<dbReference type="Proteomes" id="UP001327459">
    <property type="component" value="Chromosome"/>
</dbReference>
<evidence type="ECO:0000313" key="3">
    <source>
        <dbReference type="EMBL" id="WQH17377.1"/>
    </source>
</evidence>
<proteinExistence type="predicted"/>
<dbReference type="SUPFAM" id="SSF53756">
    <property type="entry name" value="UDP-Glycosyltransferase/glycogen phosphorylase"/>
    <property type="match status" value="1"/>
</dbReference>
<keyword evidence="4" id="KW-1185">Reference proteome</keyword>
<protein>
    <submittedName>
        <fullName evidence="3">Glycosyltransferase family 4 protein</fullName>
    </submittedName>
</protein>